<feature type="transmembrane region" description="Helical" evidence="1">
    <location>
        <begin position="26"/>
        <end position="44"/>
    </location>
</feature>
<dbReference type="InterPro" id="IPR051533">
    <property type="entry name" value="WaaL-like"/>
</dbReference>
<accession>A0AAU7MTW0</accession>
<keyword evidence="1" id="KW-1133">Transmembrane helix</keyword>
<dbReference type="AlphaFoldDB" id="A0AAU7MTW0"/>
<feature type="transmembrane region" description="Helical" evidence="1">
    <location>
        <begin position="202"/>
        <end position="222"/>
    </location>
</feature>
<dbReference type="EMBL" id="CP157804">
    <property type="protein sequence ID" value="XBQ21814.1"/>
    <property type="molecule type" value="Genomic_DNA"/>
</dbReference>
<dbReference type="PANTHER" id="PTHR37422:SF17">
    <property type="entry name" value="O-ANTIGEN LIGASE"/>
    <property type="match status" value="1"/>
</dbReference>
<proteinExistence type="predicted"/>
<protein>
    <recommendedName>
        <fullName evidence="3">O-antigen ligase domain-containing protein</fullName>
    </recommendedName>
</protein>
<reference evidence="2" key="1">
    <citation type="submission" date="2024-05" db="EMBL/GenBank/DDBJ databases">
        <title>Draft Genome Sequences of Flagellimonas sp. MMG031 and Marinobacter sp. MMG032 Isolated from the dinoflagellate Symbiodinium pilosum.</title>
        <authorList>
            <person name="Shikuma N.J."/>
            <person name="Farrell M.V."/>
        </authorList>
    </citation>
    <scope>NUCLEOTIDE SEQUENCE</scope>
    <source>
        <strain evidence="2">MMG031</strain>
    </source>
</reference>
<evidence type="ECO:0000256" key="1">
    <source>
        <dbReference type="SAM" id="Phobius"/>
    </source>
</evidence>
<feature type="transmembrane region" description="Helical" evidence="1">
    <location>
        <begin position="82"/>
        <end position="104"/>
    </location>
</feature>
<feature type="transmembrane region" description="Helical" evidence="1">
    <location>
        <begin position="179"/>
        <end position="195"/>
    </location>
</feature>
<feature type="transmembrane region" description="Helical" evidence="1">
    <location>
        <begin position="50"/>
        <end position="70"/>
    </location>
</feature>
<evidence type="ECO:0008006" key="3">
    <source>
        <dbReference type="Google" id="ProtNLM"/>
    </source>
</evidence>
<organism evidence="2">
    <name type="scientific">Flagellimonas sp. MMG031</name>
    <dbReference type="NCBI Taxonomy" id="3158549"/>
    <lineage>
        <taxon>Bacteria</taxon>
        <taxon>Pseudomonadati</taxon>
        <taxon>Bacteroidota</taxon>
        <taxon>Flavobacteriia</taxon>
        <taxon>Flavobacteriales</taxon>
        <taxon>Flavobacteriaceae</taxon>
        <taxon>Flagellimonas</taxon>
    </lineage>
</organism>
<feature type="transmembrane region" description="Helical" evidence="1">
    <location>
        <begin position="314"/>
        <end position="334"/>
    </location>
</feature>
<dbReference type="RefSeq" id="WP_349351025.1">
    <property type="nucleotide sequence ID" value="NZ_CP157804.1"/>
</dbReference>
<dbReference type="KEGG" id="fld:ABNE31_09390"/>
<keyword evidence="1" id="KW-0812">Transmembrane</keyword>
<dbReference type="PANTHER" id="PTHR37422">
    <property type="entry name" value="TEICHURONIC ACID BIOSYNTHESIS PROTEIN TUAE"/>
    <property type="match status" value="1"/>
</dbReference>
<keyword evidence="1" id="KW-0472">Membrane</keyword>
<feature type="transmembrane region" description="Helical" evidence="1">
    <location>
        <begin position="157"/>
        <end position="173"/>
    </location>
</feature>
<gene>
    <name evidence="2" type="ORF">ABNE31_09390</name>
</gene>
<name>A0AAU7MTW0_9FLAO</name>
<feature type="transmembrane region" description="Helical" evidence="1">
    <location>
        <begin position="124"/>
        <end position="145"/>
    </location>
</feature>
<sequence>MNIYIGYLIAALIVTQKSFLVKNVDIGFWLLFVFSIIYAAFFSFDPKAGNQYIVIYAIVPGAFYLLGKFFAEKLNSNQTNLVLLLLISAVIFSITAVLSVFTDILQNGYNVVDRNLPNYWTGNIVPATIMGSYFTLIMTLPALLVPHFKKLPFVTKILLLVYYAIAMACILRIGSRTQISISLIALLVSLIYVMPRQSFRRNLIMFLLFFLGIFYIINSVSFDLDQDWLSAFANRMEDSQDLASGGGRTDRWIKSMEYLFTKPLGWSEHEFGHAHNLWFDVLRIGGFLSFFFLLFFTTKSYLTVFKAIKKKKEAYAFNNQIIVFTLGFSLVFMVEPILEGMFDFFAFFCFFIGVVKKYSTDNPVIE</sequence>
<evidence type="ECO:0000313" key="2">
    <source>
        <dbReference type="EMBL" id="XBQ21814.1"/>
    </source>
</evidence>
<feature type="transmembrane region" description="Helical" evidence="1">
    <location>
        <begin position="281"/>
        <end position="302"/>
    </location>
</feature>